<organism evidence="2 3">
    <name type="scientific">Salipiger pallidus</name>
    <dbReference type="NCBI Taxonomy" id="1775170"/>
    <lineage>
        <taxon>Bacteria</taxon>
        <taxon>Pseudomonadati</taxon>
        <taxon>Pseudomonadota</taxon>
        <taxon>Alphaproteobacteria</taxon>
        <taxon>Rhodobacterales</taxon>
        <taxon>Roseobacteraceae</taxon>
        <taxon>Salipiger</taxon>
    </lineage>
</organism>
<keyword evidence="1" id="KW-0472">Membrane</keyword>
<dbReference type="NCBIfam" id="NF038065">
    <property type="entry name" value="Pr6Pr"/>
    <property type="match status" value="1"/>
</dbReference>
<name>A0A8J2ZJL9_9RHOB</name>
<dbReference type="InterPro" id="IPR049713">
    <property type="entry name" value="Pr6Pr-like"/>
</dbReference>
<proteinExistence type="predicted"/>
<feature type="transmembrane region" description="Helical" evidence="1">
    <location>
        <begin position="68"/>
        <end position="89"/>
    </location>
</feature>
<protein>
    <recommendedName>
        <fullName evidence="4">FAR-17a/AIG1-like protein</fullName>
    </recommendedName>
</protein>
<dbReference type="Proteomes" id="UP000617145">
    <property type="component" value="Unassembled WGS sequence"/>
</dbReference>
<gene>
    <name evidence="2" type="ORF">GCM10011415_18500</name>
</gene>
<keyword evidence="1" id="KW-1133">Transmembrane helix</keyword>
<feature type="transmembrane region" description="Helical" evidence="1">
    <location>
        <begin position="43"/>
        <end position="61"/>
    </location>
</feature>
<dbReference type="EMBL" id="BMJV01000003">
    <property type="protein sequence ID" value="GGG71018.1"/>
    <property type="molecule type" value="Genomic_DNA"/>
</dbReference>
<feature type="transmembrane region" description="Helical" evidence="1">
    <location>
        <begin position="169"/>
        <end position="190"/>
    </location>
</feature>
<sequence>MSPTPRLIALLVALLAATSVGVQLWLGLSRRPLLDEAWRMARYFTNLTNVLVALTFLRIALGWRPSAWWSAGLTLWIVIVGVVYHALLSRDLSGLRWWTDLGQHSAVPVAVVLWWLAFAPKHGLGPRHAVLWLSWPLVYVAYVLVRGTMDGRHPYFFVDPGRLGWDGVALWSMGLGVGFWLAGLGVVLLAQRLGRSAPSMKRDDPAGPEAG</sequence>
<evidence type="ECO:0000313" key="2">
    <source>
        <dbReference type="EMBL" id="GGG71018.1"/>
    </source>
</evidence>
<keyword evidence="1" id="KW-0812">Transmembrane</keyword>
<evidence type="ECO:0000256" key="1">
    <source>
        <dbReference type="SAM" id="Phobius"/>
    </source>
</evidence>
<feature type="transmembrane region" description="Helical" evidence="1">
    <location>
        <begin position="130"/>
        <end position="149"/>
    </location>
</feature>
<accession>A0A8J2ZJL9</accession>
<dbReference type="RefSeq" id="WP_188789936.1">
    <property type="nucleotide sequence ID" value="NZ_BMJV01000003.1"/>
</dbReference>
<reference evidence="2" key="2">
    <citation type="submission" date="2020-09" db="EMBL/GenBank/DDBJ databases">
        <authorList>
            <person name="Sun Q."/>
            <person name="Zhou Y."/>
        </authorList>
    </citation>
    <scope>NUCLEOTIDE SEQUENCE</scope>
    <source>
        <strain evidence="2">CGMCC 1.15762</strain>
    </source>
</reference>
<evidence type="ECO:0000313" key="3">
    <source>
        <dbReference type="Proteomes" id="UP000617145"/>
    </source>
</evidence>
<dbReference type="AlphaFoldDB" id="A0A8J2ZJL9"/>
<reference evidence="2" key="1">
    <citation type="journal article" date="2014" name="Int. J. Syst. Evol. Microbiol.">
        <title>Complete genome sequence of Corynebacterium casei LMG S-19264T (=DSM 44701T), isolated from a smear-ripened cheese.</title>
        <authorList>
            <consortium name="US DOE Joint Genome Institute (JGI-PGF)"/>
            <person name="Walter F."/>
            <person name="Albersmeier A."/>
            <person name="Kalinowski J."/>
            <person name="Ruckert C."/>
        </authorList>
    </citation>
    <scope>NUCLEOTIDE SEQUENCE</scope>
    <source>
        <strain evidence="2">CGMCC 1.15762</strain>
    </source>
</reference>
<evidence type="ECO:0008006" key="4">
    <source>
        <dbReference type="Google" id="ProtNLM"/>
    </source>
</evidence>
<keyword evidence="3" id="KW-1185">Reference proteome</keyword>
<feature type="transmembrane region" description="Helical" evidence="1">
    <location>
        <begin position="101"/>
        <end position="118"/>
    </location>
</feature>
<comment type="caution">
    <text evidence="2">The sequence shown here is derived from an EMBL/GenBank/DDBJ whole genome shotgun (WGS) entry which is preliminary data.</text>
</comment>